<keyword evidence="3" id="KW-1185">Reference proteome</keyword>
<evidence type="ECO:0000313" key="3">
    <source>
        <dbReference type="Proteomes" id="UP001291653"/>
    </source>
</evidence>
<reference evidence="2 3" key="1">
    <citation type="submission" date="2022-10" db="EMBL/GenBank/DDBJ databases">
        <title>Draft genome sequence of Streptomyces sp. YSPA8.</title>
        <authorList>
            <person name="Moriuchi R."/>
            <person name="Dohra H."/>
            <person name="Yamamura H."/>
            <person name="Kodani S."/>
        </authorList>
    </citation>
    <scope>NUCLEOTIDE SEQUENCE [LARGE SCALE GENOMIC DNA]</scope>
    <source>
        <strain evidence="2 3">YSPA8</strain>
    </source>
</reference>
<organism evidence="2 3">
    <name type="scientific">Streptomyces yaizuensis</name>
    <dbReference type="NCBI Taxonomy" id="2989713"/>
    <lineage>
        <taxon>Bacteria</taxon>
        <taxon>Bacillati</taxon>
        <taxon>Actinomycetota</taxon>
        <taxon>Actinomycetes</taxon>
        <taxon>Kitasatosporales</taxon>
        <taxon>Streptomycetaceae</taxon>
        <taxon>Streptomyces</taxon>
    </lineage>
</organism>
<feature type="transmembrane region" description="Helical" evidence="1">
    <location>
        <begin position="20"/>
        <end position="44"/>
    </location>
</feature>
<keyword evidence="1" id="KW-0812">Transmembrane</keyword>
<keyword evidence="1" id="KW-1133">Transmembrane helix</keyword>
<dbReference type="Proteomes" id="UP001291653">
    <property type="component" value="Unassembled WGS sequence"/>
</dbReference>
<dbReference type="EMBL" id="BSBI01000006">
    <property type="protein sequence ID" value="GLF95886.1"/>
    <property type="molecule type" value="Genomic_DNA"/>
</dbReference>
<name>A0ABQ5P0Y8_9ACTN</name>
<accession>A0ABQ5P0Y8</accession>
<evidence type="ECO:0000256" key="1">
    <source>
        <dbReference type="SAM" id="Phobius"/>
    </source>
</evidence>
<evidence type="ECO:0000313" key="2">
    <source>
        <dbReference type="EMBL" id="GLF95886.1"/>
    </source>
</evidence>
<comment type="caution">
    <text evidence="2">The sequence shown here is derived from an EMBL/GenBank/DDBJ whole genome shotgun (WGS) entry which is preliminary data.</text>
</comment>
<dbReference type="RefSeq" id="WP_323447933.1">
    <property type="nucleotide sequence ID" value="NZ_BSBI01000006.1"/>
</dbReference>
<gene>
    <name evidence="2" type="ORF">SYYSPA8_16335</name>
</gene>
<keyword evidence="1" id="KW-0472">Membrane</keyword>
<protein>
    <submittedName>
        <fullName evidence="2">Uncharacterized protein</fullName>
    </submittedName>
</protein>
<proteinExistence type="predicted"/>
<sequence>MARTTRHTHRRTARRLGRTVLFGAVRGAAAATGSALVTCGLLWWGSR</sequence>